<gene>
    <name evidence="7" type="ORF">GCM10011366_30690</name>
</gene>
<keyword evidence="4" id="KW-0862">Zinc</keyword>
<evidence type="ECO:0000256" key="1">
    <source>
        <dbReference type="ARBA" id="ARBA00022670"/>
    </source>
</evidence>
<evidence type="ECO:0000259" key="6">
    <source>
        <dbReference type="Pfam" id="PF00413"/>
    </source>
</evidence>
<dbReference type="GO" id="GO:0008270">
    <property type="term" value="F:zinc ion binding"/>
    <property type="evidence" value="ECO:0007669"/>
    <property type="project" value="InterPro"/>
</dbReference>
<evidence type="ECO:0000313" key="8">
    <source>
        <dbReference type="Proteomes" id="UP000605670"/>
    </source>
</evidence>
<evidence type="ECO:0000313" key="7">
    <source>
        <dbReference type="EMBL" id="GGF60685.1"/>
    </source>
</evidence>
<dbReference type="GO" id="GO:0006508">
    <property type="term" value="P:proteolysis"/>
    <property type="evidence" value="ECO:0007669"/>
    <property type="project" value="UniProtKB-KW"/>
</dbReference>
<dbReference type="EMBL" id="BMEM01000008">
    <property type="protein sequence ID" value="GGF60685.1"/>
    <property type="molecule type" value="Genomic_DNA"/>
</dbReference>
<keyword evidence="8" id="KW-1185">Reference proteome</keyword>
<evidence type="ECO:0000256" key="3">
    <source>
        <dbReference type="ARBA" id="ARBA00022801"/>
    </source>
</evidence>
<comment type="caution">
    <text evidence="7">The sequence shown here is derived from an EMBL/GenBank/DDBJ whole genome shotgun (WGS) entry which is preliminary data.</text>
</comment>
<reference evidence="7" key="2">
    <citation type="submission" date="2020-09" db="EMBL/GenBank/DDBJ databases">
        <authorList>
            <person name="Sun Q."/>
            <person name="Zhou Y."/>
        </authorList>
    </citation>
    <scope>NUCLEOTIDE SEQUENCE</scope>
    <source>
        <strain evidence="7">CGMCC 1.12160</strain>
    </source>
</reference>
<evidence type="ECO:0000256" key="4">
    <source>
        <dbReference type="ARBA" id="ARBA00022833"/>
    </source>
</evidence>
<dbReference type="GO" id="GO:0031012">
    <property type="term" value="C:extracellular matrix"/>
    <property type="evidence" value="ECO:0007669"/>
    <property type="project" value="InterPro"/>
</dbReference>
<accession>A0A917FAY0</accession>
<reference evidence="7" key="1">
    <citation type="journal article" date="2014" name="Int. J. Syst. Evol. Microbiol.">
        <title>Complete genome sequence of Corynebacterium casei LMG S-19264T (=DSM 44701T), isolated from a smear-ripened cheese.</title>
        <authorList>
            <consortium name="US DOE Joint Genome Institute (JGI-PGF)"/>
            <person name="Walter F."/>
            <person name="Albersmeier A."/>
            <person name="Kalinowski J."/>
            <person name="Ruckert C."/>
        </authorList>
    </citation>
    <scope>NUCLEOTIDE SEQUENCE</scope>
    <source>
        <strain evidence="7">CGMCC 1.12160</strain>
    </source>
</reference>
<organism evidence="7 8">
    <name type="scientific">Ornithinimicrobium tianjinense</name>
    <dbReference type="NCBI Taxonomy" id="1195761"/>
    <lineage>
        <taxon>Bacteria</taxon>
        <taxon>Bacillati</taxon>
        <taxon>Actinomycetota</taxon>
        <taxon>Actinomycetes</taxon>
        <taxon>Micrococcales</taxon>
        <taxon>Ornithinimicrobiaceae</taxon>
        <taxon>Ornithinimicrobium</taxon>
    </lineage>
</organism>
<sequence>MTERGAGSGLVATLLVVALVIGGAVWLSPTLDLGDVRDTVVRHDSLDGVPGSGGDGYTFMSTSSSGAPLTWACEERIEILVNPEGAPEGYAELVASATHRLDEVSSFTVEVVGETDERDFLDRRAGPVLLGWADEDEVPALAGPVAGVGGASYLSGPGGGGRAVGGMVVVDRELPRGWWAGVDEESVVLHELLHVLGLGHTDDPDQLMAAESNGQTGLGDGDLAGIAALEDAACG</sequence>
<feature type="transmembrane region" description="Helical" evidence="5">
    <location>
        <begin position="6"/>
        <end position="27"/>
    </location>
</feature>
<feature type="domain" description="Peptidase M10 metallopeptidase" evidence="6">
    <location>
        <begin position="180"/>
        <end position="229"/>
    </location>
</feature>
<protein>
    <recommendedName>
        <fullName evidence="6">Peptidase M10 metallopeptidase domain-containing protein</fullName>
    </recommendedName>
</protein>
<dbReference type="GO" id="GO:0004222">
    <property type="term" value="F:metalloendopeptidase activity"/>
    <property type="evidence" value="ECO:0007669"/>
    <property type="project" value="InterPro"/>
</dbReference>
<keyword evidence="3" id="KW-0378">Hydrolase</keyword>
<keyword evidence="1" id="KW-0645">Protease</keyword>
<dbReference type="InterPro" id="IPR024079">
    <property type="entry name" value="MetalloPept_cat_dom_sf"/>
</dbReference>
<evidence type="ECO:0000256" key="2">
    <source>
        <dbReference type="ARBA" id="ARBA00022723"/>
    </source>
</evidence>
<dbReference type="Proteomes" id="UP000605670">
    <property type="component" value="Unassembled WGS sequence"/>
</dbReference>
<dbReference type="AlphaFoldDB" id="A0A917FAY0"/>
<keyword evidence="2" id="KW-0479">Metal-binding</keyword>
<dbReference type="RefSeq" id="WP_188432319.1">
    <property type="nucleotide sequence ID" value="NZ_BAABKH010000012.1"/>
</dbReference>
<dbReference type="SUPFAM" id="SSF55486">
    <property type="entry name" value="Metalloproteases ('zincins'), catalytic domain"/>
    <property type="match status" value="1"/>
</dbReference>
<keyword evidence="5" id="KW-0812">Transmembrane</keyword>
<proteinExistence type="predicted"/>
<keyword evidence="5" id="KW-0472">Membrane</keyword>
<dbReference type="Gene3D" id="3.40.390.10">
    <property type="entry name" value="Collagenase (Catalytic Domain)"/>
    <property type="match status" value="1"/>
</dbReference>
<name>A0A917FAY0_9MICO</name>
<keyword evidence="5" id="KW-1133">Transmembrane helix</keyword>
<dbReference type="Pfam" id="PF00413">
    <property type="entry name" value="Peptidase_M10"/>
    <property type="match status" value="1"/>
</dbReference>
<evidence type="ECO:0000256" key="5">
    <source>
        <dbReference type="SAM" id="Phobius"/>
    </source>
</evidence>
<dbReference type="InterPro" id="IPR001818">
    <property type="entry name" value="Pept_M10_metallopeptidase"/>
</dbReference>